<dbReference type="NCBIfam" id="TIGR00007">
    <property type="entry name" value="1-(5-phosphoribosyl)-5-[(5-phosphoribosylamino)methylideneamino]imidazole-4-carboxamide isomerase"/>
    <property type="match status" value="1"/>
</dbReference>
<gene>
    <name evidence="11" type="primary">hisA</name>
    <name evidence="14" type="ordered locus">Arcpr_0411</name>
</gene>
<evidence type="ECO:0000313" key="15">
    <source>
        <dbReference type="Proteomes" id="UP000001901"/>
    </source>
</evidence>
<dbReference type="InterPro" id="IPR044524">
    <property type="entry name" value="Isoase_HisA-like"/>
</dbReference>
<dbReference type="GO" id="GO:0005737">
    <property type="term" value="C:cytoplasm"/>
    <property type="evidence" value="ECO:0007669"/>
    <property type="project" value="UniProtKB-SubCell"/>
</dbReference>
<comment type="pathway">
    <text evidence="3 11 13">Amino-acid biosynthesis; L-histidine biosynthesis; L-histidine from 5-phospho-alpha-D-ribose 1-diphosphate: step 4/9.</text>
</comment>
<dbReference type="HOGENOM" id="CLU_048577_1_1_2"/>
<keyword evidence="10 11" id="KW-0413">Isomerase</keyword>
<dbReference type="GO" id="GO:0000162">
    <property type="term" value="P:L-tryptophan biosynthetic process"/>
    <property type="evidence" value="ECO:0007669"/>
    <property type="project" value="TreeGrafter"/>
</dbReference>
<dbReference type="Gene3D" id="3.20.20.70">
    <property type="entry name" value="Aldolase class I"/>
    <property type="match status" value="1"/>
</dbReference>
<dbReference type="GO" id="GO:0003949">
    <property type="term" value="F:1-(5-phosphoribosyl)-5-[(5-phosphoribosylamino)methylideneamino]imidazole-4-carboxamide isomerase activity"/>
    <property type="evidence" value="ECO:0007669"/>
    <property type="project" value="UniProtKB-UniRule"/>
</dbReference>
<reference evidence="14 15" key="1">
    <citation type="journal article" date="2010" name="Stand. Genomic Sci.">
        <title>Complete genome sequence of Archaeoglobus profundus type strain (AV18).</title>
        <authorList>
            <person name="von Jan M."/>
            <person name="Lapidus A."/>
            <person name="Del Rio T.G."/>
            <person name="Copeland A."/>
            <person name="Tice H."/>
            <person name="Cheng J.F."/>
            <person name="Lucas S."/>
            <person name="Chen F."/>
            <person name="Nolan M."/>
            <person name="Goodwin L."/>
            <person name="Han C."/>
            <person name="Pitluck S."/>
            <person name="Liolios K."/>
            <person name="Ivanova N."/>
            <person name="Mavromatis K."/>
            <person name="Ovchinnikova G."/>
            <person name="Chertkov O."/>
            <person name="Pati A."/>
            <person name="Chen A."/>
            <person name="Palaniappan K."/>
            <person name="Land M."/>
            <person name="Hauser L."/>
            <person name="Chang Y.J."/>
            <person name="Jeffries C.D."/>
            <person name="Saunders E."/>
            <person name="Brettin T."/>
            <person name="Detter J.C."/>
            <person name="Chain P."/>
            <person name="Eichinger K."/>
            <person name="Huber H."/>
            <person name="Spring S."/>
            <person name="Rohde M."/>
            <person name="Goker M."/>
            <person name="Wirth R."/>
            <person name="Woyke T."/>
            <person name="Bristow J."/>
            <person name="Eisen J.A."/>
            <person name="Markowitz V."/>
            <person name="Hugenholtz P."/>
            <person name="Kyrpides N.C."/>
            <person name="Klenk H.P."/>
        </authorList>
    </citation>
    <scope>NUCLEOTIDE SEQUENCE [LARGE SCALE GENOMIC DNA]</scope>
    <source>
        <strain evidence="15">DSM 5631 / JCM 9629 / NBRC 100127 / Av18</strain>
    </source>
</reference>
<evidence type="ECO:0000313" key="14">
    <source>
        <dbReference type="EMBL" id="ADB57479.1"/>
    </source>
</evidence>
<sequence length="232" mass="25408">MIPAVDLKGGKVVRLVQGRKDKVTIELEDPIEVAKMWIKKGARVLHVIDLDGAFEGRLFHEDVILEIARIAETQAGGGIRDLKIAERLLNSGVERVIFGTLAVRDVRSVKTFAKKYPNRVMIAVDSKKGKVVVEGWVRKTELTPIEVAKLYEDCEVSLLYTNVDVEGLVSGVELEKIREVVESTSLPVYVAGGISSPDDVRAIKKCGAVGVIIGSALYTGKVRLEDLLGEEE</sequence>
<dbReference type="UniPathway" id="UPA00031">
    <property type="reaction ID" value="UER00009"/>
</dbReference>
<dbReference type="GO" id="GO:0000105">
    <property type="term" value="P:L-histidine biosynthetic process"/>
    <property type="evidence" value="ECO:0007669"/>
    <property type="project" value="UniProtKB-UniRule"/>
</dbReference>
<evidence type="ECO:0000256" key="6">
    <source>
        <dbReference type="ARBA" id="ARBA00018464"/>
    </source>
</evidence>
<evidence type="ECO:0000256" key="12">
    <source>
        <dbReference type="RuleBase" id="RU003657"/>
    </source>
</evidence>
<dbReference type="NCBIfam" id="NF010112">
    <property type="entry name" value="PRK13585.1"/>
    <property type="match status" value="1"/>
</dbReference>
<keyword evidence="9 11" id="KW-0368">Histidine biosynthesis</keyword>
<comment type="catalytic activity">
    <reaction evidence="1 11 13">
        <text>1-(5-phospho-beta-D-ribosyl)-5-[(5-phospho-beta-D-ribosylamino)methylideneamino]imidazole-4-carboxamide = 5-[(5-phospho-1-deoxy-D-ribulos-1-ylimino)methylamino]-1-(5-phospho-beta-D-ribosyl)imidazole-4-carboxamide</text>
        <dbReference type="Rhea" id="RHEA:15469"/>
        <dbReference type="ChEBI" id="CHEBI:58435"/>
        <dbReference type="ChEBI" id="CHEBI:58525"/>
        <dbReference type="EC" id="5.3.1.16"/>
    </reaction>
</comment>
<keyword evidence="7 11" id="KW-0963">Cytoplasm</keyword>
<dbReference type="InterPro" id="IPR011060">
    <property type="entry name" value="RibuloseP-bd_barrel"/>
</dbReference>
<evidence type="ECO:0000256" key="13">
    <source>
        <dbReference type="RuleBase" id="RU003658"/>
    </source>
</evidence>
<accession>D2RGQ4</accession>
<dbReference type="CDD" id="cd04732">
    <property type="entry name" value="HisA"/>
    <property type="match status" value="1"/>
</dbReference>
<dbReference type="PANTHER" id="PTHR43090">
    <property type="entry name" value="1-(5-PHOSPHORIBOSYL)-5-[(5-PHOSPHORIBOSYLAMINO)METHYLIDENEAMINO] IMIDAZOLE-4-CARBOXAMIDE ISOMERASE"/>
    <property type="match status" value="1"/>
</dbReference>
<dbReference type="SUPFAM" id="SSF51366">
    <property type="entry name" value="Ribulose-phoshate binding barrel"/>
    <property type="match status" value="1"/>
</dbReference>
<evidence type="ECO:0000256" key="9">
    <source>
        <dbReference type="ARBA" id="ARBA00023102"/>
    </source>
</evidence>
<evidence type="ECO:0000256" key="1">
    <source>
        <dbReference type="ARBA" id="ARBA00000901"/>
    </source>
</evidence>
<evidence type="ECO:0000256" key="7">
    <source>
        <dbReference type="ARBA" id="ARBA00022490"/>
    </source>
</evidence>
<dbReference type="EMBL" id="CP001857">
    <property type="protein sequence ID" value="ADB57479.1"/>
    <property type="molecule type" value="Genomic_DNA"/>
</dbReference>
<evidence type="ECO:0000256" key="3">
    <source>
        <dbReference type="ARBA" id="ARBA00005133"/>
    </source>
</evidence>
<comment type="similarity">
    <text evidence="4 11 12">Belongs to the HisA/HisF family.</text>
</comment>
<protein>
    <recommendedName>
        <fullName evidence="6 11">1-(5-phosphoribosyl)-5-[(5-phosphoribosylamino)methylideneamino] imidazole-4-carboxamide isomerase</fullName>
        <ecNumber evidence="5 11">5.3.1.16</ecNumber>
    </recommendedName>
    <alternativeName>
        <fullName evidence="11">Phosphoribosylformimino-5-aminoimidazole carboxamide ribotide isomerase</fullName>
    </alternativeName>
</protein>
<dbReference type="KEGG" id="apo:Arcpr_0411"/>
<dbReference type="PANTHER" id="PTHR43090:SF2">
    <property type="entry name" value="1-(5-PHOSPHORIBOSYL)-5-[(5-PHOSPHORIBOSYLAMINO)METHYLIDENEAMINO] IMIDAZOLE-4-CARBOXAMIDE ISOMERASE"/>
    <property type="match status" value="1"/>
</dbReference>
<evidence type="ECO:0000256" key="11">
    <source>
        <dbReference type="HAMAP-Rule" id="MF_01014"/>
    </source>
</evidence>
<dbReference type="InterPro" id="IPR023016">
    <property type="entry name" value="HisA/PriA"/>
</dbReference>
<dbReference type="Pfam" id="PF00977">
    <property type="entry name" value="His_biosynth"/>
    <property type="match status" value="1"/>
</dbReference>
<dbReference type="AlphaFoldDB" id="D2RGQ4"/>
<dbReference type="EC" id="5.3.1.16" evidence="5 11"/>
<dbReference type="Proteomes" id="UP000001901">
    <property type="component" value="Chromosome"/>
</dbReference>
<dbReference type="STRING" id="572546.Arcpr_0411"/>
<proteinExistence type="inferred from homology"/>
<dbReference type="PaxDb" id="572546-Arcpr_0411"/>
<dbReference type="InterPro" id="IPR006062">
    <property type="entry name" value="His_biosynth"/>
</dbReference>
<organism evidence="14 15">
    <name type="scientific">Archaeoglobus profundus (strain DSM 5631 / JCM 9629 / NBRC 100127 / Av18)</name>
    <dbReference type="NCBI Taxonomy" id="572546"/>
    <lineage>
        <taxon>Archaea</taxon>
        <taxon>Methanobacteriati</taxon>
        <taxon>Methanobacteriota</taxon>
        <taxon>Archaeoglobi</taxon>
        <taxon>Archaeoglobales</taxon>
        <taxon>Archaeoglobaceae</taxon>
        <taxon>Archaeoglobus</taxon>
    </lineage>
</organism>
<dbReference type="HAMAP" id="MF_01014">
    <property type="entry name" value="HisA"/>
    <property type="match status" value="1"/>
</dbReference>
<dbReference type="eggNOG" id="arCOG00618">
    <property type="taxonomic scope" value="Archaea"/>
</dbReference>
<dbReference type="InterPro" id="IPR006063">
    <property type="entry name" value="HisA_bact_arch"/>
</dbReference>
<feature type="active site" description="Proton donor" evidence="11">
    <location>
        <position position="125"/>
    </location>
</feature>
<dbReference type="InterPro" id="IPR013785">
    <property type="entry name" value="Aldolase_TIM"/>
</dbReference>
<evidence type="ECO:0000256" key="8">
    <source>
        <dbReference type="ARBA" id="ARBA00022605"/>
    </source>
</evidence>
<dbReference type="FunFam" id="3.20.20.70:FF:000009">
    <property type="entry name" value="1-(5-phosphoribosyl)-5-[(5-phosphoribosylamino)methylideneamino] imidazole-4-carboxamide isomerase"/>
    <property type="match status" value="1"/>
</dbReference>
<feature type="active site" description="Proton acceptor" evidence="11">
    <location>
        <position position="6"/>
    </location>
</feature>
<keyword evidence="15" id="KW-1185">Reference proteome</keyword>
<evidence type="ECO:0000256" key="5">
    <source>
        <dbReference type="ARBA" id="ARBA00012550"/>
    </source>
</evidence>
<name>D2RGQ4_ARCPA</name>
<keyword evidence="8 11" id="KW-0028">Amino-acid biosynthesis</keyword>
<evidence type="ECO:0000256" key="4">
    <source>
        <dbReference type="ARBA" id="ARBA00009667"/>
    </source>
</evidence>
<evidence type="ECO:0000256" key="2">
    <source>
        <dbReference type="ARBA" id="ARBA00004496"/>
    </source>
</evidence>
<evidence type="ECO:0000256" key="10">
    <source>
        <dbReference type="ARBA" id="ARBA00023235"/>
    </source>
</evidence>
<comment type="subcellular location">
    <subcellularLocation>
        <location evidence="2 11 13">Cytoplasm</location>
    </subcellularLocation>
</comment>